<dbReference type="Gene3D" id="3.40.50.880">
    <property type="match status" value="1"/>
</dbReference>
<dbReference type="GO" id="GO:0046900">
    <property type="term" value="P:tetrahydrofolylpolyglutamate metabolic process"/>
    <property type="evidence" value="ECO:0007669"/>
    <property type="project" value="TreeGrafter"/>
</dbReference>
<keyword evidence="4" id="KW-1185">Reference proteome</keyword>
<keyword evidence="3" id="KW-0378">Hydrolase</keyword>
<dbReference type="InterPro" id="IPR029062">
    <property type="entry name" value="Class_I_gatase-like"/>
</dbReference>
<name>A0A078AJN9_STYLE</name>
<dbReference type="PROSITE" id="PS51275">
    <property type="entry name" value="PEPTIDASE_C26_GGH"/>
    <property type="match status" value="1"/>
</dbReference>
<reference evidence="3 4" key="1">
    <citation type="submission" date="2014-06" db="EMBL/GenBank/DDBJ databases">
        <authorList>
            <person name="Swart Estienne"/>
        </authorList>
    </citation>
    <scope>NUCLEOTIDE SEQUENCE [LARGE SCALE GENOMIC DNA]</scope>
    <source>
        <strain evidence="3 4">130c</strain>
    </source>
</reference>
<dbReference type="AlphaFoldDB" id="A0A078AJN9"/>
<proteinExistence type="predicted"/>
<evidence type="ECO:0000313" key="4">
    <source>
        <dbReference type="Proteomes" id="UP000039865"/>
    </source>
</evidence>
<feature type="active site" description="Proton donor" evidence="1">
    <location>
        <position position="109"/>
    </location>
</feature>
<sequence length="252" mass="28889">MLAAGDIYTLKVVRSINTNRETFWAIKDPKTESRLFSRFDQILLDKFQTQKLAFHYHDFGVPLADFKNNQKISSFFKILQTDTLIEQGNLEFVASVEAFNYPIYGTLYHPEYQVLEYGKPFLNNRNKDTLEILRQFAEFFRQEAYYNPNSFTDSKQFEGMSFANIGTLVYDLGSSKLILANGLKNHTSNSTPLNQGIALVQTGSQNLTDHVFLEDCQQGPVNSEGKDSQVNRFLEFAKALTNLIFVGSFEYM</sequence>
<dbReference type="Proteomes" id="UP000039865">
    <property type="component" value="Unassembled WGS sequence"/>
</dbReference>
<evidence type="ECO:0000256" key="2">
    <source>
        <dbReference type="PROSITE-ProRule" id="PRU00607"/>
    </source>
</evidence>
<dbReference type="EMBL" id="CCKQ01010583">
    <property type="protein sequence ID" value="CDW82106.1"/>
    <property type="molecule type" value="Genomic_DNA"/>
</dbReference>
<dbReference type="PANTHER" id="PTHR11315">
    <property type="entry name" value="PROTEASE FAMILY C26 GAMMA-GLUTAMYL HYDROLASE"/>
    <property type="match status" value="1"/>
</dbReference>
<evidence type="ECO:0000313" key="3">
    <source>
        <dbReference type="EMBL" id="CDW82106.1"/>
    </source>
</evidence>
<dbReference type="InParanoid" id="A0A078AJN9"/>
<organism evidence="3 4">
    <name type="scientific">Stylonychia lemnae</name>
    <name type="common">Ciliate</name>
    <dbReference type="NCBI Taxonomy" id="5949"/>
    <lineage>
        <taxon>Eukaryota</taxon>
        <taxon>Sar</taxon>
        <taxon>Alveolata</taxon>
        <taxon>Ciliophora</taxon>
        <taxon>Intramacronucleata</taxon>
        <taxon>Spirotrichea</taxon>
        <taxon>Stichotrichia</taxon>
        <taxon>Sporadotrichida</taxon>
        <taxon>Oxytrichidae</taxon>
        <taxon>Stylonychinae</taxon>
        <taxon>Stylonychia</taxon>
    </lineage>
</organism>
<comment type="caution">
    <text evidence="2">Lacks conserved residue(s) required for the propagation of feature annotation.</text>
</comment>
<accession>A0A078AJN9</accession>
<dbReference type="SUPFAM" id="SSF52317">
    <property type="entry name" value="Class I glutamine amidotransferase-like"/>
    <property type="match status" value="1"/>
</dbReference>
<gene>
    <name evidence="3" type="primary">Contig311.g346</name>
    <name evidence="3" type="ORF">STYLEM_11133</name>
</gene>
<dbReference type="OrthoDB" id="64220at2759"/>
<dbReference type="PANTHER" id="PTHR11315:SF0">
    <property type="entry name" value="FOLATE GAMMA-GLUTAMYL HYDROLASE"/>
    <property type="match status" value="1"/>
</dbReference>
<dbReference type="GO" id="GO:0034722">
    <property type="term" value="F:gamma-glutamyl-peptidase activity"/>
    <property type="evidence" value="ECO:0007669"/>
    <property type="project" value="TreeGrafter"/>
</dbReference>
<evidence type="ECO:0000256" key="1">
    <source>
        <dbReference type="PIRSR" id="PIRSR615527-1"/>
    </source>
</evidence>
<dbReference type="InterPro" id="IPR015527">
    <property type="entry name" value="Pept_C26_g-glut_hydrolase"/>
</dbReference>
<dbReference type="GO" id="GO:0005773">
    <property type="term" value="C:vacuole"/>
    <property type="evidence" value="ECO:0007669"/>
    <property type="project" value="TreeGrafter"/>
</dbReference>
<protein>
    <submittedName>
        <fullName evidence="3">Gamma-glutamyl hydrolase-like</fullName>
    </submittedName>
</protein>